<gene>
    <name evidence="2" type="ORF">SAMN05216188_10541</name>
</gene>
<dbReference type="OrthoDB" id="3696674at2"/>
<dbReference type="PANTHER" id="PTHR33744">
    <property type="entry name" value="CARBOHYDRATE DIACID REGULATOR"/>
    <property type="match status" value="1"/>
</dbReference>
<dbReference type="AlphaFoldDB" id="A0A1H9IQX1"/>
<dbReference type="RefSeq" id="WP_089951158.1">
    <property type="nucleotide sequence ID" value="NZ_FOFR01000005.1"/>
</dbReference>
<proteinExistence type="predicted"/>
<dbReference type="Gene3D" id="1.10.10.2840">
    <property type="entry name" value="PucR C-terminal helix-turn-helix domain"/>
    <property type="match status" value="1"/>
</dbReference>
<feature type="domain" description="PucR C-terminal helix-turn-helix" evidence="1">
    <location>
        <begin position="194"/>
        <end position="252"/>
    </location>
</feature>
<accession>A0A1H9IQX1</accession>
<dbReference type="InterPro" id="IPR009057">
    <property type="entry name" value="Homeodomain-like_sf"/>
</dbReference>
<organism evidence="2 3">
    <name type="scientific">Lentzea xinjiangensis</name>
    <dbReference type="NCBI Taxonomy" id="402600"/>
    <lineage>
        <taxon>Bacteria</taxon>
        <taxon>Bacillati</taxon>
        <taxon>Actinomycetota</taxon>
        <taxon>Actinomycetes</taxon>
        <taxon>Pseudonocardiales</taxon>
        <taxon>Pseudonocardiaceae</taxon>
        <taxon>Lentzea</taxon>
    </lineage>
</organism>
<name>A0A1H9IQX1_9PSEU</name>
<dbReference type="Proteomes" id="UP000199352">
    <property type="component" value="Unassembled WGS sequence"/>
</dbReference>
<dbReference type="InterPro" id="IPR051448">
    <property type="entry name" value="CdaR-like_regulators"/>
</dbReference>
<dbReference type="Pfam" id="PF13556">
    <property type="entry name" value="HTH_30"/>
    <property type="match status" value="1"/>
</dbReference>
<dbReference type="SUPFAM" id="SSF46689">
    <property type="entry name" value="Homeodomain-like"/>
    <property type="match status" value="1"/>
</dbReference>
<dbReference type="EMBL" id="FOFR01000005">
    <property type="protein sequence ID" value="SEQ77013.1"/>
    <property type="molecule type" value="Genomic_DNA"/>
</dbReference>
<evidence type="ECO:0000313" key="2">
    <source>
        <dbReference type="EMBL" id="SEQ77013.1"/>
    </source>
</evidence>
<dbReference type="STRING" id="402600.SAMN05216188_10541"/>
<reference evidence="3" key="1">
    <citation type="submission" date="2016-10" db="EMBL/GenBank/DDBJ databases">
        <authorList>
            <person name="Varghese N."/>
            <person name="Submissions S."/>
        </authorList>
    </citation>
    <scope>NUCLEOTIDE SEQUENCE [LARGE SCALE GENOMIC DNA]</scope>
    <source>
        <strain evidence="3">CGMCC 4.3525</strain>
    </source>
</reference>
<dbReference type="InterPro" id="IPR042070">
    <property type="entry name" value="PucR_C-HTH_sf"/>
</dbReference>
<dbReference type="InterPro" id="IPR025736">
    <property type="entry name" value="PucR_C-HTH_dom"/>
</dbReference>
<evidence type="ECO:0000259" key="1">
    <source>
        <dbReference type="Pfam" id="PF13556"/>
    </source>
</evidence>
<keyword evidence="3" id="KW-1185">Reference proteome</keyword>
<sequence>MTTVAEGRPLTDVLRDILRPYALPPVEDVQARRRLAGSLLSGSLLSGSLFSGQDNGSSGGLALAYAVIAYCSSTEDGAAEVAAAVPDHEDALVLDGDRGGYVLLPCAQDGHVALARDLHDRIGAEVWMAVAWAPRHDLATARATAADVLRIGYGRAPGVYELRTVLADFAVLRQPRIAERLVRTIQPVVARRPLLDALRAFIAEDGNRTAAARRLDIHRSTLDHRLRLVERLTGCRPTSPRELLTLSVALTAHSTPQVPLPRTG</sequence>
<protein>
    <submittedName>
        <fullName evidence="2">PucR C-terminal helix-turn-helix domain-containing protein</fullName>
    </submittedName>
</protein>
<evidence type="ECO:0000313" key="3">
    <source>
        <dbReference type="Proteomes" id="UP000199352"/>
    </source>
</evidence>